<dbReference type="CDD" id="cd00047">
    <property type="entry name" value="PTPc"/>
    <property type="match status" value="1"/>
</dbReference>
<comment type="similarity">
    <text evidence="1">Belongs to the protein-tyrosine phosphatase family. Non-receptor class subfamily.</text>
</comment>
<name>A0ABR3QDD0_9TREE</name>
<dbReference type="InterPro" id="IPR000242">
    <property type="entry name" value="PTP_cat"/>
</dbReference>
<evidence type="ECO:0000259" key="3">
    <source>
        <dbReference type="PROSITE" id="PS50056"/>
    </source>
</evidence>
<dbReference type="RefSeq" id="XP_069212451.1">
    <property type="nucleotide sequence ID" value="XM_069348907.1"/>
</dbReference>
<dbReference type="PROSITE" id="PS50055">
    <property type="entry name" value="TYR_PHOSPHATASE_PTP"/>
    <property type="match status" value="1"/>
</dbReference>
<dbReference type="PROSITE" id="PS00383">
    <property type="entry name" value="TYR_PHOSPHATASE_1"/>
    <property type="match status" value="1"/>
</dbReference>
<reference evidence="4 5" key="1">
    <citation type="submission" date="2023-08" db="EMBL/GenBank/DDBJ databases">
        <title>Annotated Genome Sequence of Vanrija albida AlHP1.</title>
        <authorList>
            <person name="Herzog R."/>
        </authorList>
    </citation>
    <scope>NUCLEOTIDE SEQUENCE [LARGE SCALE GENOMIC DNA]</scope>
    <source>
        <strain evidence="4 5">AlHP1</strain>
    </source>
</reference>
<comment type="caution">
    <text evidence="4">The sequence shown here is derived from an EMBL/GenBank/DDBJ whole genome shotgun (WGS) entry which is preliminary data.</text>
</comment>
<dbReference type="PANTHER" id="PTHR19134:SF449">
    <property type="entry name" value="TYROSINE-PROTEIN PHOSPHATASE 1"/>
    <property type="match status" value="1"/>
</dbReference>
<dbReference type="InterPro" id="IPR000387">
    <property type="entry name" value="Tyr_Pase_dom"/>
</dbReference>
<evidence type="ECO:0000256" key="1">
    <source>
        <dbReference type="ARBA" id="ARBA00009649"/>
    </source>
</evidence>
<dbReference type="PROSITE" id="PS50056">
    <property type="entry name" value="TYR_PHOSPHATASE_2"/>
    <property type="match status" value="1"/>
</dbReference>
<dbReference type="EMBL" id="JBBXJM010000001">
    <property type="protein sequence ID" value="KAL1412507.1"/>
    <property type="molecule type" value="Genomic_DNA"/>
</dbReference>
<feature type="domain" description="Tyrosine-protein phosphatase" evidence="2">
    <location>
        <begin position="50"/>
        <end position="335"/>
    </location>
</feature>
<protein>
    <recommendedName>
        <fullName evidence="6">Tyrosine specific protein phosphatases domain-containing protein</fullName>
    </recommendedName>
</protein>
<evidence type="ECO:0000259" key="2">
    <source>
        <dbReference type="PROSITE" id="PS50055"/>
    </source>
</evidence>
<evidence type="ECO:0000313" key="5">
    <source>
        <dbReference type="Proteomes" id="UP001565368"/>
    </source>
</evidence>
<accession>A0ABR3QDD0</accession>
<dbReference type="InterPro" id="IPR016130">
    <property type="entry name" value="Tyr_Pase_AS"/>
</dbReference>
<dbReference type="Pfam" id="PF00102">
    <property type="entry name" value="Y_phosphatase"/>
    <property type="match status" value="1"/>
</dbReference>
<dbReference type="InterPro" id="IPR029021">
    <property type="entry name" value="Prot-tyrosine_phosphatase-like"/>
</dbReference>
<dbReference type="PANTHER" id="PTHR19134">
    <property type="entry name" value="RECEPTOR-TYPE TYROSINE-PROTEIN PHOSPHATASE"/>
    <property type="match status" value="1"/>
</dbReference>
<dbReference type="Proteomes" id="UP001565368">
    <property type="component" value="Unassembled WGS sequence"/>
</dbReference>
<evidence type="ECO:0000313" key="4">
    <source>
        <dbReference type="EMBL" id="KAL1412507.1"/>
    </source>
</evidence>
<gene>
    <name evidence="4" type="ORF">Q8F55_000253</name>
</gene>
<feature type="domain" description="Tyrosine specific protein phosphatases" evidence="3">
    <location>
        <begin position="232"/>
        <end position="326"/>
    </location>
</feature>
<dbReference type="GeneID" id="95981296"/>
<keyword evidence="5" id="KW-1185">Reference proteome</keyword>
<sequence>MAHKQHVRRVWDVLQERERVRMSRARQASSSRYVPPEAVVFTLEESRHARDDNRYSDVLAYDRTSVRVDGRHYLNASVVSDPSGNWWVAAQAPLPHTFYPFFRAIYARSASNAVGKSQAPRRREAILVQLTGWRERGVRKADPYLPRSTGDDVVFYRDTSKREGVRLRLAEQKRQPELGSVYSALRLTREVAEANGGATAASDAEDMLVHHFYFDSWPDHGVPDGESLDALQNLIRRVASLRDEHGGDEVHGQDVVETWVHCSAGVGRTGTFLALASLCFSPHSQAPLAPLVGPLPRDLAHDPIAQTIDIMRDSRGKLVQTPDQLELVYSLASVMGSNA</sequence>
<dbReference type="SMART" id="SM00194">
    <property type="entry name" value="PTPc"/>
    <property type="match status" value="1"/>
</dbReference>
<proteinExistence type="inferred from homology"/>
<evidence type="ECO:0008006" key="6">
    <source>
        <dbReference type="Google" id="ProtNLM"/>
    </source>
</evidence>
<dbReference type="InterPro" id="IPR050348">
    <property type="entry name" value="Protein-Tyr_Phosphatase"/>
</dbReference>
<dbReference type="SMART" id="SM00404">
    <property type="entry name" value="PTPc_motif"/>
    <property type="match status" value="1"/>
</dbReference>
<organism evidence="4 5">
    <name type="scientific">Vanrija albida</name>
    <dbReference type="NCBI Taxonomy" id="181172"/>
    <lineage>
        <taxon>Eukaryota</taxon>
        <taxon>Fungi</taxon>
        <taxon>Dikarya</taxon>
        <taxon>Basidiomycota</taxon>
        <taxon>Agaricomycotina</taxon>
        <taxon>Tremellomycetes</taxon>
        <taxon>Trichosporonales</taxon>
        <taxon>Trichosporonaceae</taxon>
        <taxon>Vanrija</taxon>
    </lineage>
</organism>
<dbReference type="SUPFAM" id="SSF52799">
    <property type="entry name" value="(Phosphotyrosine protein) phosphatases II"/>
    <property type="match status" value="1"/>
</dbReference>
<dbReference type="PRINTS" id="PR00700">
    <property type="entry name" value="PRTYPHPHTASE"/>
</dbReference>
<dbReference type="InterPro" id="IPR003595">
    <property type="entry name" value="Tyr_Pase_cat"/>
</dbReference>
<dbReference type="Gene3D" id="3.90.190.10">
    <property type="entry name" value="Protein tyrosine phosphatase superfamily"/>
    <property type="match status" value="1"/>
</dbReference>